<feature type="compositionally biased region" description="Gly residues" evidence="1">
    <location>
        <begin position="1"/>
        <end position="18"/>
    </location>
</feature>
<evidence type="ECO:0000313" key="2">
    <source>
        <dbReference type="EnsemblMetazoa" id="ACOM029001-PA.1"/>
    </source>
</evidence>
<dbReference type="EnsemblMetazoa" id="ACOM029001-RA">
    <property type="protein sequence ID" value="ACOM029001-PA.1"/>
    <property type="gene ID" value="ACOM029001"/>
</dbReference>
<dbReference type="AlphaFoldDB" id="A0A8W7PCX4"/>
<feature type="compositionally biased region" description="Basic and acidic residues" evidence="1">
    <location>
        <begin position="114"/>
        <end position="163"/>
    </location>
</feature>
<dbReference type="VEuPathDB" id="VectorBase:ACON2_036124"/>
<organism evidence="2">
    <name type="scientific">Anopheles coluzzii</name>
    <name type="common">African malaria mosquito</name>
    <dbReference type="NCBI Taxonomy" id="1518534"/>
    <lineage>
        <taxon>Eukaryota</taxon>
        <taxon>Metazoa</taxon>
        <taxon>Ecdysozoa</taxon>
        <taxon>Arthropoda</taxon>
        <taxon>Hexapoda</taxon>
        <taxon>Insecta</taxon>
        <taxon>Pterygota</taxon>
        <taxon>Neoptera</taxon>
        <taxon>Endopterygota</taxon>
        <taxon>Diptera</taxon>
        <taxon>Nematocera</taxon>
        <taxon>Culicoidea</taxon>
        <taxon>Culicidae</taxon>
        <taxon>Anophelinae</taxon>
        <taxon>Anopheles</taxon>
    </lineage>
</organism>
<feature type="compositionally biased region" description="Basic and acidic residues" evidence="1">
    <location>
        <begin position="81"/>
        <end position="101"/>
    </location>
</feature>
<reference evidence="2" key="1">
    <citation type="submission" date="2022-08" db="UniProtKB">
        <authorList>
            <consortium name="EnsemblMetazoa"/>
        </authorList>
    </citation>
    <scope>IDENTIFICATION</scope>
</reference>
<evidence type="ECO:0000256" key="1">
    <source>
        <dbReference type="SAM" id="MobiDB-lite"/>
    </source>
</evidence>
<protein>
    <submittedName>
        <fullName evidence="2">Uncharacterized protein</fullName>
    </submittedName>
</protein>
<feature type="compositionally biased region" description="Polar residues" evidence="1">
    <location>
        <begin position="61"/>
        <end position="72"/>
    </location>
</feature>
<name>A0A8W7PCX4_ANOCL</name>
<accession>A0A8W7PCX4</accession>
<feature type="compositionally biased region" description="Basic and acidic residues" evidence="1">
    <location>
        <begin position="21"/>
        <end position="30"/>
    </location>
</feature>
<sequence>MISGGGSAPQAGGRGGRGSAAKRETEKENLPEGGGEQQQPAAKDGQGAAAVEGEKPAARGTSATRDQQQQPIANWRVRSAASEEEKDERRTDNRDHRDNRGMNRPSYNGTGYNRDNERGGRDRAQPPRDTHRNGDGKERRDAPKPAEKEREGVPKPLEERMPKFQEPTGPNLQMKNTFEGLSADEIDD</sequence>
<feature type="region of interest" description="Disordered" evidence="1">
    <location>
        <begin position="1"/>
        <end position="188"/>
    </location>
</feature>
<dbReference type="Proteomes" id="UP000075882">
    <property type="component" value="Unassembled WGS sequence"/>
</dbReference>
<proteinExistence type="predicted"/>